<evidence type="ECO:0000313" key="2">
    <source>
        <dbReference type="Proteomes" id="UP000029074"/>
    </source>
</evidence>
<proteinExistence type="predicted"/>
<gene>
    <name evidence="1" type="ORF">BGLCM_0978</name>
</gene>
<dbReference type="AlphaFoldDB" id="A0A087AIT5"/>
<sequence length="61" mass="7013">MREPFQAVRWIPSSSLFLSYATWTFHPLATPTSHTHAPSGIYQSLQCLLCSDTTMVYYWSV</sequence>
<organism evidence="1 2">
    <name type="scientific">Bifidobacterium gallicum DSM 20093 = LMG 11596</name>
    <dbReference type="NCBI Taxonomy" id="561180"/>
    <lineage>
        <taxon>Bacteria</taxon>
        <taxon>Bacillati</taxon>
        <taxon>Actinomycetota</taxon>
        <taxon>Actinomycetes</taxon>
        <taxon>Bifidobacteriales</taxon>
        <taxon>Bifidobacteriaceae</taxon>
        <taxon>Bifidobacterium</taxon>
    </lineage>
</organism>
<dbReference type="EMBL" id="JGYW01000005">
    <property type="protein sequence ID" value="KFI58685.1"/>
    <property type="molecule type" value="Genomic_DNA"/>
</dbReference>
<comment type="caution">
    <text evidence="1">The sequence shown here is derived from an EMBL/GenBank/DDBJ whole genome shotgun (WGS) entry which is preliminary data.</text>
</comment>
<reference evidence="1 2" key="1">
    <citation type="submission" date="2014-03" db="EMBL/GenBank/DDBJ databases">
        <title>Genomics of Bifidobacteria.</title>
        <authorList>
            <person name="Ventura M."/>
            <person name="Milani C."/>
            <person name="Lugli G.A."/>
        </authorList>
    </citation>
    <scope>NUCLEOTIDE SEQUENCE [LARGE SCALE GENOMIC DNA]</scope>
    <source>
        <strain evidence="1 2">LMG 11596</strain>
    </source>
</reference>
<protein>
    <submittedName>
        <fullName evidence="1">Uncharacterized protein</fullName>
    </submittedName>
</protein>
<name>A0A087AIT5_9BIFI</name>
<keyword evidence="2" id="KW-1185">Reference proteome</keyword>
<accession>A0A087AIT5</accession>
<dbReference type="Proteomes" id="UP000029074">
    <property type="component" value="Unassembled WGS sequence"/>
</dbReference>
<evidence type="ECO:0000313" key="1">
    <source>
        <dbReference type="EMBL" id="KFI58685.1"/>
    </source>
</evidence>